<name>A0ACD5YVX0_AVESA</name>
<dbReference type="EnsemblPlants" id="AVESA.00010b.r2.6AG1036520.1">
    <property type="protein sequence ID" value="AVESA.00010b.r2.6AG1036520.1.CDS"/>
    <property type="gene ID" value="AVESA.00010b.r2.6AG1036520"/>
</dbReference>
<protein>
    <submittedName>
        <fullName evidence="1">Uncharacterized protein</fullName>
    </submittedName>
</protein>
<proteinExistence type="predicted"/>
<reference evidence="1" key="2">
    <citation type="submission" date="2025-09" db="UniProtKB">
        <authorList>
            <consortium name="EnsemblPlants"/>
        </authorList>
    </citation>
    <scope>IDENTIFICATION</scope>
</reference>
<dbReference type="Proteomes" id="UP001732700">
    <property type="component" value="Chromosome 6A"/>
</dbReference>
<evidence type="ECO:0000313" key="2">
    <source>
        <dbReference type="Proteomes" id="UP001732700"/>
    </source>
</evidence>
<accession>A0ACD5YVX0</accession>
<reference evidence="1" key="1">
    <citation type="submission" date="2021-05" db="EMBL/GenBank/DDBJ databases">
        <authorList>
            <person name="Scholz U."/>
            <person name="Mascher M."/>
            <person name="Fiebig A."/>
        </authorList>
    </citation>
    <scope>NUCLEOTIDE SEQUENCE [LARGE SCALE GENOMIC DNA]</scope>
</reference>
<evidence type="ECO:0000313" key="1">
    <source>
        <dbReference type="EnsemblPlants" id="AVESA.00010b.r2.6AG1036520.1.CDS"/>
    </source>
</evidence>
<organism evidence="1 2">
    <name type="scientific">Avena sativa</name>
    <name type="common">Oat</name>
    <dbReference type="NCBI Taxonomy" id="4498"/>
    <lineage>
        <taxon>Eukaryota</taxon>
        <taxon>Viridiplantae</taxon>
        <taxon>Streptophyta</taxon>
        <taxon>Embryophyta</taxon>
        <taxon>Tracheophyta</taxon>
        <taxon>Spermatophyta</taxon>
        <taxon>Magnoliopsida</taxon>
        <taxon>Liliopsida</taxon>
        <taxon>Poales</taxon>
        <taxon>Poaceae</taxon>
        <taxon>BOP clade</taxon>
        <taxon>Pooideae</taxon>
        <taxon>Poodae</taxon>
        <taxon>Poeae</taxon>
        <taxon>Poeae Chloroplast Group 1 (Aveneae type)</taxon>
        <taxon>Aveninae</taxon>
        <taxon>Avena</taxon>
    </lineage>
</organism>
<sequence>MTTHKLVVEVANACGLMPKKEQDSAGVYVHLNFNEQFYRTSIREKDLNPVWNERFCFDVSDPSNLRGLALEACVFNFTESKYNSVSSLGMVRIDGASIPIPPFSRRAKFHYYKLEKSSLLSRVCGELCLKVYISDDPSVGTSNCPLPGMSVIHFVPAPELREEDRSPRSRDIPLAHLKKITDNFSDDRILGQGGFGVVYKGVLQNGETIAVKKIVSSLVPGMQKQFENEVYHLMMLNHHNIVRFVGYCYETRNECLQHDGKYVFAEMAERLLCLEYMPNGSLDKYISDESSGLGWSTRYKIIEGICHGLCHLHVDNGKPIIHLDLKPANILLDDDMIPKITDFGLSRLLDQQQTICTTSRDGTFGYMAPEFLHGGTITPKSDIFSLGVIILEVVTGHRDYPDVTRTSAEDFIKIVLDKWRNVLERSLEYGSLETCYQQIERCIQVGLICVNPDRTKRPAITKVIYMLHGSESTDCTVRNEAA</sequence>
<keyword evidence="2" id="KW-1185">Reference proteome</keyword>